<dbReference type="GO" id="GO:0005634">
    <property type="term" value="C:nucleus"/>
    <property type="evidence" value="ECO:0007669"/>
    <property type="project" value="TreeGrafter"/>
</dbReference>
<evidence type="ECO:0000313" key="3">
    <source>
        <dbReference type="Proteomes" id="UP001279734"/>
    </source>
</evidence>
<dbReference type="AlphaFoldDB" id="A0AAD3XTY2"/>
<dbReference type="GO" id="GO:0003700">
    <property type="term" value="F:DNA-binding transcription factor activity"/>
    <property type="evidence" value="ECO:0007669"/>
    <property type="project" value="TreeGrafter"/>
</dbReference>
<dbReference type="PANTHER" id="PTHR10593">
    <property type="entry name" value="SERINE/THREONINE-PROTEIN KINASE RIO"/>
    <property type="match status" value="1"/>
</dbReference>
<proteinExistence type="predicted"/>
<dbReference type="Proteomes" id="UP001279734">
    <property type="component" value="Unassembled WGS sequence"/>
</dbReference>
<comment type="caution">
    <text evidence="2">The sequence shown here is derived from an EMBL/GenBank/DDBJ whole genome shotgun (WGS) entry which is preliminary data.</text>
</comment>
<dbReference type="InterPro" id="IPR031140">
    <property type="entry name" value="IDD1-16"/>
</dbReference>
<dbReference type="InterPro" id="IPR055186">
    <property type="entry name" value="C2H2-2nd_BIRD-IDD"/>
</dbReference>
<gene>
    <name evidence="2" type="ORF">Nepgr_019328</name>
</gene>
<organism evidence="2 3">
    <name type="scientific">Nepenthes gracilis</name>
    <name type="common">Slender pitcher plant</name>
    <dbReference type="NCBI Taxonomy" id="150966"/>
    <lineage>
        <taxon>Eukaryota</taxon>
        <taxon>Viridiplantae</taxon>
        <taxon>Streptophyta</taxon>
        <taxon>Embryophyta</taxon>
        <taxon>Tracheophyta</taxon>
        <taxon>Spermatophyta</taxon>
        <taxon>Magnoliopsida</taxon>
        <taxon>eudicotyledons</taxon>
        <taxon>Gunneridae</taxon>
        <taxon>Pentapetalae</taxon>
        <taxon>Caryophyllales</taxon>
        <taxon>Nepenthaceae</taxon>
        <taxon>Nepenthes</taxon>
    </lineage>
</organism>
<feature type="domain" description="BIRD-IDD transcription factor second C2H2 zinc finger" evidence="1">
    <location>
        <begin position="2"/>
        <end position="26"/>
    </location>
</feature>
<dbReference type="EMBL" id="BSYO01000018">
    <property type="protein sequence ID" value="GMH17487.1"/>
    <property type="molecule type" value="Genomic_DNA"/>
</dbReference>
<accession>A0AAD3XTY2</accession>
<dbReference type="Pfam" id="PF22996">
    <property type="entry name" value="C2H2-2nd_BIRD-IDD"/>
    <property type="match status" value="1"/>
</dbReference>
<name>A0AAD3XTY2_NEPGR</name>
<keyword evidence="3" id="KW-1185">Reference proteome</keyword>
<sequence>MTCVHQDPSRALGDLTRIKKHFCRKHDFDQDFFLPRSKKCPRYCGRVVNGRDAAKGQWPRSSRIVRVRGLAFLRCFGYESVIWYMLLQAKMDGLEHLVVVLQMPDVCPTLFKSELHWVDKAIVSILANLPLINYRRCSLLIRASTTSKCPFRAAECKEVFPLFLAMVAKLLFLSKGNSLLEDGPCEVANLCNACV</sequence>
<evidence type="ECO:0000259" key="1">
    <source>
        <dbReference type="Pfam" id="PF22996"/>
    </source>
</evidence>
<evidence type="ECO:0000313" key="2">
    <source>
        <dbReference type="EMBL" id="GMH17487.1"/>
    </source>
</evidence>
<dbReference type="PANTHER" id="PTHR10593:SF236">
    <property type="entry name" value="PROTEIN INDETERMINATE-DOMAIN 11"/>
    <property type="match status" value="1"/>
</dbReference>
<protein>
    <recommendedName>
        <fullName evidence="1">BIRD-IDD transcription factor second C2H2 zinc finger domain-containing protein</fullName>
    </recommendedName>
</protein>
<reference evidence="2" key="1">
    <citation type="submission" date="2023-05" db="EMBL/GenBank/DDBJ databases">
        <title>Nepenthes gracilis genome sequencing.</title>
        <authorList>
            <person name="Fukushima K."/>
        </authorList>
    </citation>
    <scope>NUCLEOTIDE SEQUENCE</scope>
    <source>
        <strain evidence="2">SING2019-196</strain>
    </source>
</reference>